<feature type="region of interest" description="Disordered" evidence="1">
    <location>
        <begin position="31"/>
        <end position="53"/>
    </location>
</feature>
<comment type="caution">
    <text evidence="2">The sequence shown here is derived from an EMBL/GenBank/DDBJ whole genome shotgun (WGS) entry which is preliminary data.</text>
</comment>
<sequence>MDTIAALFGVKPDDSAGTVTLGDERAATGAPFGVAMHDNHGRKRTDRHANFSV</sequence>
<evidence type="ECO:0000313" key="2">
    <source>
        <dbReference type="EMBL" id="MBG6100590.1"/>
    </source>
</evidence>
<name>A0ABS0JW67_9ACTN</name>
<organism evidence="2 3">
    <name type="scientific">Micromonospora vinacea</name>
    <dbReference type="NCBI Taxonomy" id="709878"/>
    <lineage>
        <taxon>Bacteria</taxon>
        <taxon>Bacillati</taxon>
        <taxon>Actinomycetota</taxon>
        <taxon>Actinomycetes</taxon>
        <taxon>Micromonosporales</taxon>
        <taxon>Micromonosporaceae</taxon>
        <taxon>Micromonospora</taxon>
    </lineage>
</organism>
<dbReference type="RefSeq" id="WP_196919732.1">
    <property type="nucleotide sequence ID" value="NZ_JADOTY010000001.1"/>
</dbReference>
<keyword evidence="3" id="KW-1185">Reference proteome</keyword>
<gene>
    <name evidence="2" type="ORF">IW249_001004</name>
</gene>
<dbReference type="EMBL" id="JADOTY010000001">
    <property type="protein sequence ID" value="MBG6100590.1"/>
    <property type="molecule type" value="Genomic_DNA"/>
</dbReference>
<evidence type="ECO:0000313" key="3">
    <source>
        <dbReference type="Proteomes" id="UP000631791"/>
    </source>
</evidence>
<protein>
    <submittedName>
        <fullName evidence="2">Uncharacterized protein</fullName>
    </submittedName>
</protein>
<evidence type="ECO:0000256" key="1">
    <source>
        <dbReference type="SAM" id="MobiDB-lite"/>
    </source>
</evidence>
<reference evidence="2 3" key="1">
    <citation type="submission" date="2020-11" db="EMBL/GenBank/DDBJ databases">
        <title>Sequencing the genomes of 1000 actinobacteria strains.</title>
        <authorList>
            <person name="Klenk H.-P."/>
        </authorList>
    </citation>
    <scope>NUCLEOTIDE SEQUENCE [LARGE SCALE GENOMIC DNA]</scope>
    <source>
        <strain evidence="2 3">DSM 101695</strain>
    </source>
</reference>
<proteinExistence type="predicted"/>
<dbReference type="Proteomes" id="UP000631791">
    <property type="component" value="Unassembled WGS sequence"/>
</dbReference>
<accession>A0ABS0JW67</accession>